<gene>
    <name evidence="2" type="ORF">OS493_032811</name>
</gene>
<dbReference type="EMBL" id="MU826391">
    <property type="protein sequence ID" value="KAJ7376752.1"/>
    <property type="molecule type" value="Genomic_DNA"/>
</dbReference>
<feature type="region of interest" description="Disordered" evidence="1">
    <location>
        <begin position="1"/>
        <end position="39"/>
    </location>
</feature>
<dbReference type="AlphaFoldDB" id="A0A9X0CUR2"/>
<accession>A0A9X0CUR2</accession>
<proteinExistence type="predicted"/>
<feature type="compositionally biased region" description="Low complexity" evidence="1">
    <location>
        <begin position="1"/>
        <end position="19"/>
    </location>
</feature>
<sequence>MSSSGYESSPTGSLSSLASDVFNNEERPPNVIKKSATLPRFETIEDVVVQSQPSPVIPRSRSVTSMAHYKKEMELSVNGISSTGRISNSGRNSPIPAPRKNSASNRRSPLAGSPPRGRESDSAPPRKLSGSVSPRKLSGSVSPRLSPRANSEIENEANSRLYRAMHTYISQEDGEVTFIEG</sequence>
<feature type="region of interest" description="Disordered" evidence="1">
    <location>
        <begin position="76"/>
        <end position="157"/>
    </location>
</feature>
<feature type="compositionally biased region" description="Polar residues" evidence="1">
    <location>
        <begin position="78"/>
        <end position="92"/>
    </location>
</feature>
<evidence type="ECO:0000256" key="1">
    <source>
        <dbReference type="SAM" id="MobiDB-lite"/>
    </source>
</evidence>
<dbReference type="Proteomes" id="UP001163046">
    <property type="component" value="Unassembled WGS sequence"/>
</dbReference>
<comment type="caution">
    <text evidence="2">The sequence shown here is derived from an EMBL/GenBank/DDBJ whole genome shotgun (WGS) entry which is preliminary data.</text>
</comment>
<reference evidence="2" key="1">
    <citation type="submission" date="2023-01" db="EMBL/GenBank/DDBJ databases">
        <title>Genome assembly of the deep-sea coral Lophelia pertusa.</title>
        <authorList>
            <person name="Herrera S."/>
            <person name="Cordes E."/>
        </authorList>
    </citation>
    <scope>NUCLEOTIDE SEQUENCE</scope>
    <source>
        <strain evidence="2">USNM1676648</strain>
        <tissue evidence="2">Polyp</tissue>
    </source>
</reference>
<name>A0A9X0CUR2_9CNID</name>
<evidence type="ECO:0000313" key="2">
    <source>
        <dbReference type="EMBL" id="KAJ7376752.1"/>
    </source>
</evidence>
<evidence type="ECO:0000313" key="3">
    <source>
        <dbReference type="Proteomes" id="UP001163046"/>
    </source>
</evidence>
<organism evidence="2 3">
    <name type="scientific">Desmophyllum pertusum</name>
    <dbReference type="NCBI Taxonomy" id="174260"/>
    <lineage>
        <taxon>Eukaryota</taxon>
        <taxon>Metazoa</taxon>
        <taxon>Cnidaria</taxon>
        <taxon>Anthozoa</taxon>
        <taxon>Hexacorallia</taxon>
        <taxon>Scleractinia</taxon>
        <taxon>Caryophylliina</taxon>
        <taxon>Caryophylliidae</taxon>
        <taxon>Desmophyllum</taxon>
    </lineage>
</organism>
<keyword evidence="3" id="KW-1185">Reference proteome</keyword>
<protein>
    <submittedName>
        <fullName evidence="2">Uncharacterized protein</fullName>
    </submittedName>
</protein>